<comment type="function">
    <text evidence="1">Needed for flagellar regrowth and assembly.</text>
</comment>
<dbReference type="PRINTS" id="PR01003">
    <property type="entry name" value="FLGFLIH"/>
</dbReference>
<keyword evidence="11" id="KW-0282">Flagellum</keyword>
<dbReference type="STRING" id="1009370.ALO_14072"/>
<dbReference type="InterPro" id="IPR018035">
    <property type="entry name" value="Flagellar_FliH/T3SS_HrpE"/>
</dbReference>
<dbReference type="InterPro" id="IPR051472">
    <property type="entry name" value="T3SS_Stator/FliH"/>
</dbReference>
<dbReference type="Gene3D" id="1.20.5.2950">
    <property type="match status" value="1"/>
</dbReference>
<dbReference type="GO" id="GO:0044781">
    <property type="term" value="P:bacterial-type flagellum organization"/>
    <property type="evidence" value="ECO:0007669"/>
    <property type="project" value="UniProtKB-KW"/>
</dbReference>
<keyword evidence="8" id="KW-1006">Bacterial flagellum protein export</keyword>
<accession>F7NL42</accession>
<dbReference type="OrthoDB" id="19020at2"/>
<comment type="caution">
    <text evidence="11">The sequence shown here is derived from an EMBL/GenBank/DDBJ whole genome shotgun (WGS) entry which is preliminary data.</text>
</comment>
<keyword evidence="6" id="KW-1005">Bacterial flagellum biogenesis</keyword>
<keyword evidence="7" id="KW-0653">Protein transport</keyword>
<evidence type="ECO:0000256" key="8">
    <source>
        <dbReference type="ARBA" id="ARBA00023225"/>
    </source>
</evidence>
<reference evidence="11 12" key="1">
    <citation type="journal article" date="2011" name="EMBO J.">
        <title>Structural diversity of bacterial flagellar motors.</title>
        <authorList>
            <person name="Chen S."/>
            <person name="Beeby M."/>
            <person name="Murphy G.E."/>
            <person name="Leadbetter J.R."/>
            <person name="Hendrixson D.R."/>
            <person name="Briegel A."/>
            <person name="Li Z."/>
            <person name="Shi J."/>
            <person name="Tocheva E.I."/>
            <person name="Muller A."/>
            <person name="Dobro M.J."/>
            <person name="Jensen G.J."/>
        </authorList>
    </citation>
    <scope>NUCLEOTIDE SEQUENCE [LARGE SCALE GENOMIC DNA]</scope>
    <source>
        <strain evidence="11 12">DSM 6540</strain>
    </source>
</reference>
<dbReference type="PANTHER" id="PTHR34982">
    <property type="entry name" value="YOP PROTEINS TRANSLOCATION PROTEIN L"/>
    <property type="match status" value="1"/>
</dbReference>
<dbReference type="PANTHER" id="PTHR34982:SF1">
    <property type="entry name" value="FLAGELLAR ASSEMBLY PROTEIN FLIH"/>
    <property type="match status" value="1"/>
</dbReference>
<feature type="coiled-coil region" evidence="9">
    <location>
        <begin position="88"/>
        <end position="137"/>
    </location>
</feature>
<dbReference type="GO" id="GO:0071973">
    <property type="term" value="P:bacterial-type flagellum-dependent cell motility"/>
    <property type="evidence" value="ECO:0007669"/>
    <property type="project" value="InterPro"/>
</dbReference>
<keyword evidence="11" id="KW-0969">Cilium</keyword>
<evidence type="ECO:0000313" key="11">
    <source>
        <dbReference type="EMBL" id="EGO63147.1"/>
    </source>
</evidence>
<evidence type="ECO:0000256" key="5">
    <source>
        <dbReference type="ARBA" id="ARBA00022490"/>
    </source>
</evidence>
<dbReference type="Proteomes" id="UP000003240">
    <property type="component" value="Unassembled WGS sequence"/>
</dbReference>
<dbReference type="InterPro" id="IPR000563">
    <property type="entry name" value="Flag_FliH"/>
</dbReference>
<dbReference type="EMBL" id="AFGF01000126">
    <property type="protein sequence ID" value="EGO63147.1"/>
    <property type="molecule type" value="Genomic_DNA"/>
</dbReference>
<dbReference type="RefSeq" id="WP_004096837.1">
    <property type="nucleotide sequence ID" value="NZ_AFGF01000126.1"/>
</dbReference>
<dbReference type="AlphaFoldDB" id="F7NL42"/>
<evidence type="ECO:0000256" key="9">
    <source>
        <dbReference type="SAM" id="Coils"/>
    </source>
</evidence>
<feature type="domain" description="Flagellar assembly protein FliH/Type III secretion system HrpE" evidence="10">
    <location>
        <begin position="177"/>
        <end position="301"/>
    </location>
</feature>
<keyword evidence="9" id="KW-0175">Coiled coil</keyword>
<keyword evidence="4" id="KW-0813">Transport</keyword>
<comment type="similarity">
    <text evidence="3">Belongs to the FliH family.</text>
</comment>
<keyword evidence="11" id="KW-0966">Cell projection</keyword>
<gene>
    <name evidence="11" type="ORF">ALO_14072</name>
</gene>
<protein>
    <submittedName>
        <fullName evidence="11">Flagellar assembly protein FliH/type III secretion system HrpE</fullName>
    </submittedName>
</protein>
<name>F7NL42_9FIRM</name>
<evidence type="ECO:0000256" key="2">
    <source>
        <dbReference type="ARBA" id="ARBA00004496"/>
    </source>
</evidence>
<organism evidence="11 12">
    <name type="scientific">Acetonema longum DSM 6540</name>
    <dbReference type="NCBI Taxonomy" id="1009370"/>
    <lineage>
        <taxon>Bacteria</taxon>
        <taxon>Bacillati</taxon>
        <taxon>Bacillota</taxon>
        <taxon>Negativicutes</taxon>
        <taxon>Acetonemataceae</taxon>
        <taxon>Acetonema</taxon>
    </lineage>
</organism>
<evidence type="ECO:0000256" key="7">
    <source>
        <dbReference type="ARBA" id="ARBA00022927"/>
    </source>
</evidence>
<evidence type="ECO:0000256" key="1">
    <source>
        <dbReference type="ARBA" id="ARBA00003041"/>
    </source>
</evidence>
<comment type="subcellular location">
    <subcellularLocation>
        <location evidence="2">Cytoplasm</location>
    </subcellularLocation>
</comment>
<dbReference type="GO" id="GO:0005829">
    <property type="term" value="C:cytosol"/>
    <property type="evidence" value="ECO:0007669"/>
    <property type="project" value="TreeGrafter"/>
</dbReference>
<dbReference type="Pfam" id="PF02108">
    <property type="entry name" value="FliH"/>
    <property type="match status" value="1"/>
</dbReference>
<dbReference type="GO" id="GO:0003774">
    <property type="term" value="F:cytoskeletal motor activity"/>
    <property type="evidence" value="ECO:0007669"/>
    <property type="project" value="InterPro"/>
</dbReference>
<dbReference type="eggNOG" id="COG1317">
    <property type="taxonomic scope" value="Bacteria"/>
</dbReference>
<evidence type="ECO:0000256" key="3">
    <source>
        <dbReference type="ARBA" id="ARBA00006602"/>
    </source>
</evidence>
<dbReference type="GO" id="GO:0009288">
    <property type="term" value="C:bacterial-type flagellum"/>
    <property type="evidence" value="ECO:0007669"/>
    <property type="project" value="InterPro"/>
</dbReference>
<proteinExistence type="inferred from homology"/>
<evidence type="ECO:0000259" key="10">
    <source>
        <dbReference type="Pfam" id="PF02108"/>
    </source>
</evidence>
<sequence length="311" mass="34289">MSRVIKQAQLGEKPVVINNPKITQDSLSVPAGDLQEIPELPDDVSQVTLDLALDNPQTIDVEVESPDESLETIDDVPPVVYADLVNHEDLINQEIENAKLQAQAMIDEAETKAAQIIEEANKEMAAAKEQVMEESRQQGFADGQKQGWDEGYQEGLSKGKQEALDQMQEQLNASTCQAAELIQYATKQADELLIQSERQMVELSLSIAQKIIAQQLDETATGTVTLVKAALAKVRDQEQLTIRVNPADYERLLKAQNELDRYIEREHVISLAPDQTLANGGCIIETAYGSVDARVDSQLDALKKALQEAMP</sequence>
<keyword evidence="5" id="KW-0963">Cytoplasm</keyword>
<keyword evidence="12" id="KW-1185">Reference proteome</keyword>
<evidence type="ECO:0000256" key="6">
    <source>
        <dbReference type="ARBA" id="ARBA00022795"/>
    </source>
</evidence>
<evidence type="ECO:0000256" key="4">
    <source>
        <dbReference type="ARBA" id="ARBA00022448"/>
    </source>
</evidence>
<dbReference type="GO" id="GO:0015031">
    <property type="term" value="P:protein transport"/>
    <property type="evidence" value="ECO:0007669"/>
    <property type="project" value="UniProtKB-KW"/>
</dbReference>
<evidence type="ECO:0000313" key="12">
    <source>
        <dbReference type="Proteomes" id="UP000003240"/>
    </source>
</evidence>